<dbReference type="Proteomes" id="UP000650466">
    <property type="component" value="Unassembled WGS sequence"/>
</dbReference>
<dbReference type="EMBL" id="JACVVD010000008">
    <property type="protein sequence ID" value="MBD0382844.1"/>
    <property type="molecule type" value="Genomic_DNA"/>
</dbReference>
<evidence type="ECO:0000313" key="2">
    <source>
        <dbReference type="Proteomes" id="UP000650466"/>
    </source>
</evidence>
<protein>
    <submittedName>
        <fullName evidence="1">Uncharacterized protein</fullName>
    </submittedName>
</protein>
<keyword evidence="2" id="KW-1185">Reference proteome</keyword>
<evidence type="ECO:0000313" key="1">
    <source>
        <dbReference type="EMBL" id="MBD0382844.1"/>
    </source>
</evidence>
<reference evidence="1" key="1">
    <citation type="submission" date="2020-09" db="EMBL/GenBank/DDBJ databases">
        <title>Draft Genome Sequence of Paenibacillus sp. WST5.</title>
        <authorList>
            <person name="Bao Z."/>
        </authorList>
    </citation>
    <scope>NUCLEOTIDE SEQUENCE</scope>
    <source>
        <strain evidence="1">WST5</strain>
    </source>
</reference>
<dbReference type="AlphaFoldDB" id="A0A926KVF5"/>
<sequence length="54" mass="6109">MYTIEGQAEGMFGLFYKPEFQCGIGYDGNAVYDFRNAGSSEFTRLPAEPVRFVM</sequence>
<name>A0A926KVF5_9BACL</name>
<organism evidence="1 2">
    <name type="scientific">Paenibacillus sedimenti</name>
    <dbReference type="NCBI Taxonomy" id="2770274"/>
    <lineage>
        <taxon>Bacteria</taxon>
        <taxon>Bacillati</taxon>
        <taxon>Bacillota</taxon>
        <taxon>Bacilli</taxon>
        <taxon>Bacillales</taxon>
        <taxon>Paenibacillaceae</taxon>
        <taxon>Paenibacillus</taxon>
    </lineage>
</organism>
<comment type="caution">
    <text evidence="1">The sequence shown here is derived from an EMBL/GenBank/DDBJ whole genome shotgun (WGS) entry which is preliminary data.</text>
</comment>
<dbReference type="RefSeq" id="WP_188176619.1">
    <property type="nucleotide sequence ID" value="NZ_JACVVD010000008.1"/>
</dbReference>
<proteinExistence type="predicted"/>
<gene>
    <name evidence="1" type="ORF">ICC18_22250</name>
</gene>
<accession>A0A926KVF5</accession>